<organism evidence="1">
    <name type="scientific">marine sediment metagenome</name>
    <dbReference type="NCBI Taxonomy" id="412755"/>
    <lineage>
        <taxon>unclassified sequences</taxon>
        <taxon>metagenomes</taxon>
        <taxon>ecological metagenomes</taxon>
    </lineage>
</organism>
<sequence length="181" mass="19196">QVKEATAIITKVDAAIGSMSAPITRAMADLDTGRPLIAETRATADAAIDNMTSRISQALTDLATGRPSIGRVNVGGKPQRDFVAFAASELSAAVSFLNQVRGYLAVDTPAGQYGNYAARELSNATGYLNQAGGHIRELSARLSVAGTISAYQTFANNKLALYHRDLGRLSRARTYTEYPKG</sequence>
<gene>
    <name evidence="1" type="ORF">S12H4_19350</name>
</gene>
<proteinExistence type="predicted"/>
<feature type="non-terminal residue" evidence="1">
    <location>
        <position position="1"/>
    </location>
</feature>
<accession>X1RRB2</accession>
<evidence type="ECO:0000313" key="1">
    <source>
        <dbReference type="EMBL" id="GAI83267.1"/>
    </source>
</evidence>
<reference evidence="1" key="1">
    <citation type="journal article" date="2014" name="Front. Microbiol.">
        <title>High frequency of phylogenetically diverse reductive dehalogenase-homologous genes in deep subseafloor sedimentary metagenomes.</title>
        <authorList>
            <person name="Kawai M."/>
            <person name="Futagami T."/>
            <person name="Toyoda A."/>
            <person name="Takaki Y."/>
            <person name="Nishi S."/>
            <person name="Hori S."/>
            <person name="Arai W."/>
            <person name="Tsubouchi T."/>
            <person name="Morono Y."/>
            <person name="Uchiyama I."/>
            <person name="Ito T."/>
            <person name="Fujiyama A."/>
            <person name="Inagaki F."/>
            <person name="Takami H."/>
        </authorList>
    </citation>
    <scope>NUCLEOTIDE SEQUENCE</scope>
    <source>
        <strain evidence="1">Expedition CK06-06</strain>
    </source>
</reference>
<dbReference type="EMBL" id="BARW01009668">
    <property type="protein sequence ID" value="GAI83267.1"/>
    <property type="molecule type" value="Genomic_DNA"/>
</dbReference>
<protein>
    <submittedName>
        <fullName evidence="1">Uncharacterized protein</fullName>
    </submittedName>
</protein>
<name>X1RRB2_9ZZZZ</name>
<comment type="caution">
    <text evidence="1">The sequence shown here is derived from an EMBL/GenBank/DDBJ whole genome shotgun (WGS) entry which is preliminary data.</text>
</comment>
<dbReference type="AlphaFoldDB" id="X1RRB2"/>